<keyword evidence="2" id="KW-1185">Reference proteome</keyword>
<protein>
    <submittedName>
        <fullName evidence="1">Uncharacterized protein</fullName>
    </submittedName>
</protein>
<reference evidence="1 2" key="1">
    <citation type="submission" date="2018-10" db="EMBL/GenBank/DDBJ databases">
        <authorList>
            <consortium name="Molecular Microbiology and Infection Unit (UMMI)"/>
            <person name="Machado M."/>
        </authorList>
    </citation>
    <scope>NUCLEOTIDE SEQUENCE [LARGE SCALE GENOMIC DNA]</scope>
    <source>
        <strain evidence="1">FMV2238.02</strain>
    </source>
</reference>
<dbReference type="EMBL" id="UXEP01000016">
    <property type="protein sequence ID" value="VDC42784.1"/>
    <property type="molecule type" value="Genomic_DNA"/>
</dbReference>
<proteinExistence type="predicted"/>
<evidence type="ECO:0000313" key="1">
    <source>
        <dbReference type="EMBL" id="VDC42784.1"/>
    </source>
</evidence>
<organism evidence="1 2">
    <name type="scientific">Streptococcus canis</name>
    <dbReference type="NCBI Taxonomy" id="1329"/>
    <lineage>
        <taxon>Bacteria</taxon>
        <taxon>Bacillati</taxon>
        <taxon>Bacillota</taxon>
        <taxon>Bacilli</taxon>
        <taxon>Lactobacillales</taxon>
        <taxon>Streptococcaceae</taxon>
        <taxon>Streptococcus</taxon>
    </lineage>
</organism>
<dbReference type="Proteomes" id="UP000280759">
    <property type="component" value="Unassembled WGS sequence"/>
</dbReference>
<name>A0A3P5Y9S7_STRCB</name>
<gene>
    <name evidence="1" type="ORF">FMV2238Y02_12560</name>
</gene>
<dbReference type="AlphaFoldDB" id="A0A3P5Y9S7"/>
<sequence>MISQLFYLLSSHEVGILPLILELFSAKIKVNKENEVELLCQKF</sequence>
<evidence type="ECO:0000313" key="2">
    <source>
        <dbReference type="Proteomes" id="UP000280759"/>
    </source>
</evidence>
<accession>A0A3P5Y9S7</accession>